<reference evidence="3 4" key="1">
    <citation type="submission" date="2024-03" db="EMBL/GenBank/DDBJ databases">
        <authorList>
            <person name="Martinez-Hernandez J."/>
        </authorList>
    </citation>
    <scope>NUCLEOTIDE SEQUENCE [LARGE SCALE GENOMIC DNA]</scope>
</reference>
<dbReference type="PANTHER" id="PTHR31286">
    <property type="entry name" value="GLYCINE-RICH CELL WALL STRUCTURAL PROTEIN 1.8-LIKE"/>
    <property type="match status" value="1"/>
</dbReference>
<evidence type="ECO:0000313" key="4">
    <source>
        <dbReference type="Proteomes" id="UP001497480"/>
    </source>
</evidence>
<protein>
    <recommendedName>
        <fullName evidence="2">CCHC-type domain-containing protein</fullName>
    </recommendedName>
</protein>
<comment type="caution">
    <text evidence="3">The sequence shown here is derived from an EMBL/GenBank/DDBJ whole genome shotgun (WGS) entry which is preliminary data.</text>
</comment>
<dbReference type="InterPro" id="IPR001878">
    <property type="entry name" value="Znf_CCHC"/>
</dbReference>
<sequence length="346" mass="38429">MVDVDHGFYYVKFDLQADRETVIGGGPWMIFDHYVAVACWTPEFVAPTAKVDRTMVWIRFPGLNMVYYDESFLLGLASCVGRPIKVDSNTLRAERGRYARVCVEIDLTKPVVGRYFLGGHCYKVVYEGLHVICKSCGCYGHVTRNCPIAPVVPPVPTTGVADEQGGGSTVIHGPDSLNVKSPIEQRSALQPVQQLMDNYGDWLIVTRKKKFPKKNLGVPTFQGVPKATSGENLKVAHVEKKTSNQKRQRFELKDLSPLYPQATTSQKGKINFKGDSNMEATSTMVLPLDGDVNSKHLLHLNQNSNIIESNDAILVNTSSFPHDEDMINDSSIHDISHETKNTSIDC</sequence>
<dbReference type="GO" id="GO:0008270">
    <property type="term" value="F:zinc ion binding"/>
    <property type="evidence" value="ECO:0007669"/>
    <property type="project" value="UniProtKB-KW"/>
</dbReference>
<dbReference type="InterPro" id="IPR040256">
    <property type="entry name" value="At4g02000-like"/>
</dbReference>
<keyword evidence="4" id="KW-1185">Reference proteome</keyword>
<dbReference type="GO" id="GO:0003676">
    <property type="term" value="F:nucleic acid binding"/>
    <property type="evidence" value="ECO:0007669"/>
    <property type="project" value="InterPro"/>
</dbReference>
<organism evidence="3 4">
    <name type="scientific">Lupinus luteus</name>
    <name type="common">European yellow lupine</name>
    <dbReference type="NCBI Taxonomy" id="3873"/>
    <lineage>
        <taxon>Eukaryota</taxon>
        <taxon>Viridiplantae</taxon>
        <taxon>Streptophyta</taxon>
        <taxon>Embryophyta</taxon>
        <taxon>Tracheophyta</taxon>
        <taxon>Spermatophyta</taxon>
        <taxon>Magnoliopsida</taxon>
        <taxon>eudicotyledons</taxon>
        <taxon>Gunneridae</taxon>
        <taxon>Pentapetalae</taxon>
        <taxon>rosids</taxon>
        <taxon>fabids</taxon>
        <taxon>Fabales</taxon>
        <taxon>Fabaceae</taxon>
        <taxon>Papilionoideae</taxon>
        <taxon>50 kb inversion clade</taxon>
        <taxon>genistoids sensu lato</taxon>
        <taxon>core genistoids</taxon>
        <taxon>Genisteae</taxon>
        <taxon>Lupinus</taxon>
    </lineage>
</organism>
<feature type="domain" description="CCHC-type" evidence="2">
    <location>
        <begin position="133"/>
        <end position="147"/>
    </location>
</feature>
<keyword evidence="1" id="KW-0479">Metal-binding</keyword>
<dbReference type="Pfam" id="PF14111">
    <property type="entry name" value="DUF4283"/>
    <property type="match status" value="1"/>
</dbReference>
<gene>
    <name evidence="3" type="ORF">LLUT_LOCUS20516</name>
</gene>
<proteinExistence type="predicted"/>
<keyword evidence="1" id="KW-0863">Zinc-finger</keyword>
<dbReference type="PANTHER" id="PTHR31286:SF171">
    <property type="entry name" value="CCHC-TYPE DOMAIN-CONTAINING PROTEIN"/>
    <property type="match status" value="1"/>
</dbReference>
<dbReference type="AlphaFoldDB" id="A0AAV1XCJ7"/>
<keyword evidence="1" id="KW-0862">Zinc</keyword>
<accession>A0AAV1XCJ7</accession>
<evidence type="ECO:0000256" key="1">
    <source>
        <dbReference type="PROSITE-ProRule" id="PRU00047"/>
    </source>
</evidence>
<dbReference type="EMBL" id="CAXHTB010000014">
    <property type="protein sequence ID" value="CAL0319456.1"/>
    <property type="molecule type" value="Genomic_DNA"/>
</dbReference>
<dbReference type="Proteomes" id="UP001497480">
    <property type="component" value="Unassembled WGS sequence"/>
</dbReference>
<dbReference type="PROSITE" id="PS50158">
    <property type="entry name" value="ZF_CCHC"/>
    <property type="match status" value="1"/>
</dbReference>
<evidence type="ECO:0000259" key="2">
    <source>
        <dbReference type="PROSITE" id="PS50158"/>
    </source>
</evidence>
<name>A0AAV1XCJ7_LUPLU</name>
<evidence type="ECO:0000313" key="3">
    <source>
        <dbReference type="EMBL" id="CAL0319456.1"/>
    </source>
</evidence>
<dbReference type="InterPro" id="IPR025558">
    <property type="entry name" value="DUF4283"/>
</dbReference>